<keyword evidence="3" id="KW-1185">Reference proteome</keyword>
<dbReference type="OrthoDB" id="4989780at2"/>
<accession>A0A7J5C113</accession>
<comment type="caution">
    <text evidence="2">The sequence shown here is derived from an EMBL/GenBank/DDBJ whole genome shotgun (WGS) entry which is preliminary data.</text>
</comment>
<evidence type="ECO:0000313" key="3">
    <source>
        <dbReference type="Proteomes" id="UP000467240"/>
    </source>
</evidence>
<protein>
    <recommendedName>
        <fullName evidence="4">Metallopeptidase family protein</fullName>
    </recommendedName>
</protein>
<proteinExistence type="predicted"/>
<organism evidence="2 3">
    <name type="scientific">Pseudoclavibacter chungangensis</name>
    <dbReference type="NCBI Taxonomy" id="587635"/>
    <lineage>
        <taxon>Bacteria</taxon>
        <taxon>Bacillati</taxon>
        <taxon>Actinomycetota</taxon>
        <taxon>Actinomycetes</taxon>
        <taxon>Micrococcales</taxon>
        <taxon>Microbacteriaceae</taxon>
        <taxon>Pseudoclavibacter</taxon>
    </lineage>
</organism>
<feature type="compositionally biased region" description="Low complexity" evidence="1">
    <location>
        <begin position="9"/>
        <end position="18"/>
    </location>
</feature>
<name>A0A7J5C113_9MICO</name>
<evidence type="ECO:0000256" key="1">
    <source>
        <dbReference type="SAM" id="MobiDB-lite"/>
    </source>
</evidence>
<evidence type="ECO:0008006" key="4">
    <source>
        <dbReference type="Google" id="ProtNLM"/>
    </source>
</evidence>
<dbReference type="EMBL" id="WBJZ01000006">
    <property type="protein sequence ID" value="KAB1659490.1"/>
    <property type="molecule type" value="Genomic_DNA"/>
</dbReference>
<evidence type="ECO:0000313" key="2">
    <source>
        <dbReference type="EMBL" id="KAB1659490.1"/>
    </source>
</evidence>
<feature type="region of interest" description="Disordered" evidence="1">
    <location>
        <begin position="1"/>
        <end position="35"/>
    </location>
</feature>
<gene>
    <name evidence="2" type="ORF">F8O01_06070</name>
</gene>
<dbReference type="AlphaFoldDB" id="A0A7J5C113"/>
<sequence length="150" mass="17038">MVGRRRTQRATASARSPRGLARSRHGRGNRSSVAGPLLPMLSGRVLRFERIVAETMAYLRANDPERVSPVKVDVATLPSQLQHDDGIDRWHVVEPDRIILYRISIDRLAHLHCSDPHHYRVHVERCVIDAVAELLGVDPWELAQDRLGFE</sequence>
<dbReference type="RefSeq" id="WP_158039990.1">
    <property type="nucleotide sequence ID" value="NZ_JACCFV010000001.1"/>
</dbReference>
<dbReference type="Proteomes" id="UP000467240">
    <property type="component" value="Unassembled WGS sequence"/>
</dbReference>
<reference evidence="2 3" key="1">
    <citation type="submission" date="2019-09" db="EMBL/GenBank/DDBJ databases">
        <title>Phylogeny of genus Pseudoclavibacter and closely related genus.</title>
        <authorList>
            <person name="Li Y."/>
        </authorList>
    </citation>
    <scope>NUCLEOTIDE SEQUENCE [LARGE SCALE GENOMIC DNA]</scope>
    <source>
        <strain evidence="2 3">DSM 23821</strain>
    </source>
</reference>
<dbReference type="SUPFAM" id="SSF55486">
    <property type="entry name" value="Metalloproteases ('zincins'), catalytic domain"/>
    <property type="match status" value="1"/>
</dbReference>